<organism evidence="2 3">
    <name type="scientific">Candidatus Thiothrix anitrata</name>
    <dbReference type="NCBI Taxonomy" id="2823902"/>
    <lineage>
        <taxon>Bacteria</taxon>
        <taxon>Pseudomonadati</taxon>
        <taxon>Pseudomonadota</taxon>
        <taxon>Gammaproteobacteria</taxon>
        <taxon>Thiotrichales</taxon>
        <taxon>Thiotrichaceae</taxon>
        <taxon>Thiothrix</taxon>
    </lineage>
</organism>
<keyword evidence="1" id="KW-0472">Membrane</keyword>
<evidence type="ECO:0000256" key="1">
    <source>
        <dbReference type="SAM" id="Phobius"/>
    </source>
</evidence>
<proteinExistence type="predicted"/>
<gene>
    <name evidence="2" type="ORF">J8380_08435</name>
</gene>
<accession>A0ABX7X8J8</accession>
<name>A0ABX7X8J8_9GAMM</name>
<keyword evidence="3" id="KW-1185">Reference proteome</keyword>
<evidence type="ECO:0000313" key="2">
    <source>
        <dbReference type="EMBL" id="QTR51551.1"/>
    </source>
</evidence>
<dbReference type="Proteomes" id="UP000672027">
    <property type="component" value="Chromosome"/>
</dbReference>
<feature type="transmembrane region" description="Helical" evidence="1">
    <location>
        <begin position="36"/>
        <end position="55"/>
    </location>
</feature>
<feature type="transmembrane region" description="Helical" evidence="1">
    <location>
        <begin position="7"/>
        <end position="30"/>
    </location>
</feature>
<sequence>MNRKGIAVAVAIGTVMGAVSGYGIITFAGGNVSSSVILQAAIAGSVVSYAIYSLLAEG</sequence>
<dbReference type="EMBL" id="CP072800">
    <property type="protein sequence ID" value="QTR51551.1"/>
    <property type="molecule type" value="Genomic_DNA"/>
</dbReference>
<evidence type="ECO:0000313" key="3">
    <source>
        <dbReference type="Proteomes" id="UP000672027"/>
    </source>
</evidence>
<keyword evidence="1" id="KW-0812">Transmembrane</keyword>
<keyword evidence="1" id="KW-1133">Transmembrane helix</keyword>
<protein>
    <submittedName>
        <fullName evidence="2">Uncharacterized protein</fullName>
    </submittedName>
</protein>
<dbReference type="RefSeq" id="WP_210230074.1">
    <property type="nucleotide sequence ID" value="NZ_CP072800.1"/>
</dbReference>
<reference evidence="2 3" key="1">
    <citation type="submission" date="2021-04" db="EMBL/GenBank/DDBJ databases">
        <title>Genomics, taxonomy and metabolism of representatives of sulfur bacteria of the genus Thiothrix: Thiothrix fructosivorans QT, Thiothrix unzii A1T and three new species, Thiothrix subterranea sp. nov., Thiothrix litoralis sp. nov. and 'Candidatus Thiothrix anitrata' sp. nov.</title>
        <authorList>
            <person name="Ravin N.V."/>
            <person name="Smolyakov D."/>
            <person name="Rudenko T.S."/>
            <person name="Mardanov A.V."/>
            <person name="Beletsky A.V."/>
            <person name="Markov N.D."/>
            <person name="Fomenkov A.I."/>
            <person name="Roberts R.J."/>
            <person name="Karnachuk O.V."/>
            <person name="Novikov A."/>
            <person name="Grabovich M.Y."/>
        </authorList>
    </citation>
    <scope>NUCLEOTIDE SEQUENCE [LARGE SCALE GENOMIC DNA]</scope>
    <source>
        <strain evidence="2 3">A52</strain>
    </source>
</reference>